<dbReference type="InterPro" id="IPR038740">
    <property type="entry name" value="BioF2-like_GNAT_dom"/>
</dbReference>
<organism evidence="3 4">
    <name type="scientific">Flagellimonas taeanensis</name>
    <dbReference type="NCBI Taxonomy" id="1005926"/>
    <lineage>
        <taxon>Bacteria</taxon>
        <taxon>Pseudomonadati</taxon>
        <taxon>Bacteroidota</taxon>
        <taxon>Flavobacteriia</taxon>
        <taxon>Flavobacteriales</taxon>
        <taxon>Flavobacteriaceae</taxon>
        <taxon>Flagellimonas</taxon>
    </lineage>
</organism>
<dbReference type="Gene3D" id="3.40.630.30">
    <property type="match status" value="1"/>
</dbReference>
<dbReference type="OrthoDB" id="1426896at2"/>
<evidence type="ECO:0000313" key="5">
    <source>
        <dbReference type="Proteomes" id="UP000198940"/>
    </source>
</evidence>
<protein>
    <submittedName>
        <fullName evidence="3">Acetyltransferase (GNAT) domain-containing protein</fullName>
    </submittedName>
</protein>
<dbReference type="Pfam" id="PF13480">
    <property type="entry name" value="Acetyltransf_6"/>
    <property type="match status" value="1"/>
</dbReference>
<keyword evidence="5" id="KW-1185">Reference proteome</keyword>
<dbReference type="EMBL" id="FRAT01000004">
    <property type="protein sequence ID" value="SHK75061.1"/>
    <property type="molecule type" value="Genomic_DNA"/>
</dbReference>
<dbReference type="Proteomes" id="UP000198940">
    <property type="component" value="Unassembled WGS sequence"/>
</dbReference>
<evidence type="ECO:0000313" key="3">
    <source>
        <dbReference type="EMBL" id="SHK75061.1"/>
    </source>
</evidence>
<dbReference type="AlphaFoldDB" id="A0A1M6V0Y4"/>
<sequence length="396" mass="46860">MESMGSKTIIFLKQLASMGSFPACISKIRDTRTGEVLFEQSVEKRPMDNRGAMILRDVPSYLEIEWDETKIKTQILATQKTYVVDLDHYRDSDAYLQKHFGPKSRSALRRYKKRLEQCFRIEYWVHYGAMDKIGYDVLFEQIRDLMERRFEQKKERNYELQHLEEIKNDVYPKLLEKQASIFVITANGRPISIRINLMRGTLAYYILSVYDPDYDIFRLGKLDMWQNIHWFLENGYKKYDLLKGYAYIKERWADSIYDNNLILVNRDASLKGRMGLLLCYWRKKALLALVRAAKSLGLDRAIRKMGRQLAPKWGMGPPEIWPISCTNQQADLFDALPDWHSQEKKLNRLLFNLAYKHSFPINNIKVSIKKDDPRQFLIKIGDTCYLFTFDKNNPIR</sequence>
<accession>A0A1M6V0Y4</accession>
<name>A0A1M6V0Y4_9FLAO</name>
<dbReference type="InterPro" id="IPR016181">
    <property type="entry name" value="Acyl_CoA_acyltransferase"/>
</dbReference>
<reference evidence="3 4" key="1">
    <citation type="submission" date="2016-11" db="EMBL/GenBank/DDBJ databases">
        <authorList>
            <person name="Varghese N."/>
            <person name="Submissions S."/>
        </authorList>
    </citation>
    <scope>NUCLEOTIDE SEQUENCE [LARGE SCALE GENOMIC DNA]</scope>
    <source>
        <strain evidence="3 4">CGMCC 1.12174</strain>
        <strain evidence="2 5">DSM 26351</strain>
    </source>
</reference>
<evidence type="ECO:0000259" key="1">
    <source>
        <dbReference type="Pfam" id="PF13480"/>
    </source>
</evidence>
<feature type="domain" description="BioF2-like acetyltransferase" evidence="1">
    <location>
        <begin position="103"/>
        <end position="246"/>
    </location>
</feature>
<dbReference type="SUPFAM" id="SSF55729">
    <property type="entry name" value="Acyl-CoA N-acyltransferases (Nat)"/>
    <property type="match status" value="1"/>
</dbReference>
<evidence type="ECO:0000313" key="2">
    <source>
        <dbReference type="EMBL" id="SFC21587.1"/>
    </source>
</evidence>
<dbReference type="STRING" id="1055723.SAMN05216293_1852"/>
<dbReference type="EMBL" id="FOKU01000007">
    <property type="protein sequence ID" value="SFC21587.1"/>
    <property type="molecule type" value="Genomic_DNA"/>
</dbReference>
<dbReference type="Proteomes" id="UP000184031">
    <property type="component" value="Unassembled WGS sequence"/>
</dbReference>
<evidence type="ECO:0000313" key="4">
    <source>
        <dbReference type="Proteomes" id="UP000184031"/>
    </source>
</evidence>
<gene>
    <name evidence="2" type="ORF">SAMN04487891_107153</name>
    <name evidence="3" type="ORF">SAMN05216293_1852</name>
</gene>
<comment type="caution">
    <text evidence="3">The sequence shown here is derived from an EMBL/GenBank/DDBJ whole genome shotgun (WGS) entry which is preliminary data.</text>
</comment>
<proteinExistence type="predicted"/>